<evidence type="ECO:0000313" key="12">
    <source>
        <dbReference type="Proteomes" id="UP000264071"/>
    </source>
</evidence>
<evidence type="ECO:0000256" key="5">
    <source>
        <dbReference type="ARBA" id="ARBA00022729"/>
    </source>
</evidence>
<evidence type="ECO:0000256" key="4">
    <source>
        <dbReference type="ARBA" id="ARBA00022692"/>
    </source>
</evidence>
<dbReference type="Gene3D" id="2.170.130.10">
    <property type="entry name" value="TonB-dependent receptor, plug domain"/>
    <property type="match status" value="1"/>
</dbReference>
<dbReference type="GO" id="GO:0044718">
    <property type="term" value="P:siderophore transmembrane transport"/>
    <property type="evidence" value="ECO:0007669"/>
    <property type="project" value="TreeGrafter"/>
</dbReference>
<dbReference type="InterPro" id="IPR036942">
    <property type="entry name" value="Beta-barrel_TonB_sf"/>
</dbReference>
<dbReference type="PANTHER" id="PTHR30069:SF29">
    <property type="entry name" value="HEMOGLOBIN AND HEMOGLOBIN-HAPTOGLOBIN-BINDING PROTEIN 1-RELATED"/>
    <property type="match status" value="1"/>
</dbReference>
<feature type="domain" description="TonB-dependent receptor plug" evidence="10">
    <location>
        <begin position="170"/>
        <end position="279"/>
    </location>
</feature>
<dbReference type="SUPFAM" id="SSF49464">
    <property type="entry name" value="Carboxypeptidase regulatory domain-like"/>
    <property type="match status" value="1"/>
</dbReference>
<dbReference type="GO" id="GO:0009279">
    <property type="term" value="C:cell outer membrane"/>
    <property type="evidence" value="ECO:0007669"/>
    <property type="project" value="UniProtKB-SubCell"/>
</dbReference>
<keyword evidence="5" id="KW-0732">Signal</keyword>
<sequence length="1147" mass="125268">MHPSTGLHRVCAPASPNGGSGKSPPPFPAVRIRRGLSMSRLMRWLYRYPLLAAGLTAAPLAAQAQAQGPAVITGVVRSEFGDPLENANVYIVELAISIGTNPAGRYTLTIPADRIRGQVVQLRARAIGYKADVKPLTLRAGNQTFDWSLQKDVNRLQEVVTTGVTGATEQKKLAFSVAQVSDKDMPVPGSNPLSQLQGKVAGANIVSATGRPGSAPAIILRGPQSINASGRGQDPLYIIDGVISQGGLQDINPQDIENIEVVKGAAASSLYGSRAGNGVIQITTRSGKNQSEGVRFRAQVEYGQSNIENEYQYPSTHFMLMDETASRFCTVVSGAQDCSRTIDIYQEAYRINNDAGDFSLSPATIANDAGIARNPGAILARSLFQVNEFPKVYNPIKQFVTNGETMNTTLDATGRVGRTNFFSSINQLRQEGSVMFMSGYTRNSMRMNLDQQLGNNVNFSLRSSYSTANDYNSGGNFFGLTRQPANAELLRTDAKGRIFIRSVAQQQGAQNVNPAYGAQNFRPLNRIDRFVGNAVARWTPLSWLDAEANFGYDNRSNFQEWQQDRGYRTSAQSATNNGENRRLAGRSYSLNASGNVSARRNWFADALTSRLTLRYLYEAQDNRDSEARGQNLAVPGLFRPDAAITPTLYNGTTEQVRQLGFFTNLDLDYKGRYIFGALMRRDASSLFGAAERWKTYGRGSLAWRLSDEPWFGFDNSISDLKFRVSVGQAGNRPQFSAQYETFTIGAGGALSPNTLGNKNLRPEVSTETEMGMDLELFSRYGLTVTKSRNVIDDQILNPLLPAAAGFARQWVNAGQLTNNTWEVSLNIPIISSRAVDYSARINYDRTRSVITKLNIPEYFESANSQQGTEQMFKIVQGGSMGQIYGRRFVSQCSELPADFQSRCGAGLDYQRNSDGFVVYVGQGNTQADGITKNLWMTRVPAAQAPWAGGTTADPLNWGFPILVRDASGSVPVLPVGNALPDYRWSLSQNFRYKRLTAFGLLDATVGKDIFNIGRQWSFGDFMHKDADQAGKSVADARPMGYYFRAVSTGGIGGMYDVLGPNNNTVEDASFVKIREVSLGYRLGSVGGFGNWTVSVIGRNLMTFSKYKGFDPEVGTAGGALGSGVLNAVDAFVFPNLRQFTFSLSTSF</sequence>
<evidence type="ECO:0000313" key="11">
    <source>
        <dbReference type="EMBL" id="HCT58795.1"/>
    </source>
</evidence>
<evidence type="ECO:0000256" key="8">
    <source>
        <dbReference type="PROSITE-ProRule" id="PRU01360"/>
    </source>
</evidence>
<gene>
    <name evidence="11" type="ORF">DGD08_16460</name>
</gene>
<dbReference type="PANTHER" id="PTHR30069">
    <property type="entry name" value="TONB-DEPENDENT OUTER MEMBRANE RECEPTOR"/>
    <property type="match status" value="1"/>
</dbReference>
<protein>
    <submittedName>
        <fullName evidence="11">SusC/RagA family TonB-linked outer membrane protein</fullName>
    </submittedName>
</protein>
<evidence type="ECO:0000256" key="7">
    <source>
        <dbReference type="ARBA" id="ARBA00023237"/>
    </source>
</evidence>
<dbReference type="InterPro" id="IPR023996">
    <property type="entry name" value="TonB-dep_OMP_SusC/RagA"/>
</dbReference>
<dbReference type="SUPFAM" id="SSF56935">
    <property type="entry name" value="Porins"/>
    <property type="match status" value="1"/>
</dbReference>
<keyword evidence="7 8" id="KW-0998">Cell outer membrane</keyword>
<dbReference type="PROSITE" id="PS52016">
    <property type="entry name" value="TONB_DEPENDENT_REC_3"/>
    <property type="match status" value="1"/>
</dbReference>
<dbReference type="InterPro" id="IPR023997">
    <property type="entry name" value="TonB-dep_OMP_SusC/RagA_CS"/>
</dbReference>
<dbReference type="InterPro" id="IPR012910">
    <property type="entry name" value="Plug_dom"/>
</dbReference>
<keyword evidence="6 8" id="KW-0472">Membrane</keyword>
<feature type="region of interest" description="Disordered" evidence="9">
    <location>
        <begin position="1"/>
        <end position="27"/>
    </location>
</feature>
<evidence type="ECO:0000256" key="6">
    <source>
        <dbReference type="ARBA" id="ARBA00023136"/>
    </source>
</evidence>
<evidence type="ECO:0000256" key="9">
    <source>
        <dbReference type="SAM" id="MobiDB-lite"/>
    </source>
</evidence>
<dbReference type="GO" id="GO:0015344">
    <property type="term" value="F:siderophore uptake transmembrane transporter activity"/>
    <property type="evidence" value="ECO:0007669"/>
    <property type="project" value="TreeGrafter"/>
</dbReference>
<evidence type="ECO:0000256" key="2">
    <source>
        <dbReference type="ARBA" id="ARBA00022448"/>
    </source>
</evidence>
<dbReference type="AlphaFoldDB" id="A0A3D4VCH6"/>
<organism evidence="11 12">
    <name type="scientific">Gemmatimonas aurantiaca</name>
    <dbReference type="NCBI Taxonomy" id="173480"/>
    <lineage>
        <taxon>Bacteria</taxon>
        <taxon>Pseudomonadati</taxon>
        <taxon>Gemmatimonadota</taxon>
        <taxon>Gemmatimonadia</taxon>
        <taxon>Gemmatimonadales</taxon>
        <taxon>Gemmatimonadaceae</taxon>
        <taxon>Gemmatimonas</taxon>
    </lineage>
</organism>
<dbReference type="Pfam" id="PF13715">
    <property type="entry name" value="CarbopepD_reg_2"/>
    <property type="match status" value="1"/>
</dbReference>
<accession>A0A3D4VCH6</accession>
<keyword evidence="4 8" id="KW-0812">Transmembrane</keyword>
<dbReference type="EMBL" id="DPIY01000011">
    <property type="protein sequence ID" value="HCT58795.1"/>
    <property type="molecule type" value="Genomic_DNA"/>
</dbReference>
<dbReference type="NCBIfam" id="TIGR04057">
    <property type="entry name" value="SusC_RagA_signa"/>
    <property type="match status" value="1"/>
</dbReference>
<proteinExistence type="inferred from homology"/>
<dbReference type="Gene3D" id="2.40.170.20">
    <property type="entry name" value="TonB-dependent receptor, beta-barrel domain"/>
    <property type="match status" value="1"/>
</dbReference>
<dbReference type="Pfam" id="PF07715">
    <property type="entry name" value="Plug"/>
    <property type="match status" value="1"/>
</dbReference>
<name>A0A3D4VCH6_9BACT</name>
<comment type="subcellular location">
    <subcellularLocation>
        <location evidence="1 8">Cell outer membrane</location>
        <topology evidence="1 8">Multi-pass membrane protein</topology>
    </subcellularLocation>
</comment>
<dbReference type="InterPro" id="IPR039426">
    <property type="entry name" value="TonB-dep_rcpt-like"/>
</dbReference>
<dbReference type="InterPro" id="IPR008969">
    <property type="entry name" value="CarboxyPept-like_regulatory"/>
</dbReference>
<evidence type="ECO:0000256" key="3">
    <source>
        <dbReference type="ARBA" id="ARBA00022452"/>
    </source>
</evidence>
<keyword evidence="2 8" id="KW-0813">Transport</keyword>
<dbReference type="Gene3D" id="2.60.40.1120">
    <property type="entry name" value="Carboxypeptidase-like, regulatory domain"/>
    <property type="match status" value="1"/>
</dbReference>
<reference evidence="11 12" key="1">
    <citation type="journal article" date="2018" name="Nat. Biotechnol.">
        <title>A standardized bacterial taxonomy based on genome phylogeny substantially revises the tree of life.</title>
        <authorList>
            <person name="Parks D.H."/>
            <person name="Chuvochina M."/>
            <person name="Waite D.W."/>
            <person name="Rinke C."/>
            <person name="Skarshewski A."/>
            <person name="Chaumeil P.A."/>
            <person name="Hugenholtz P."/>
        </authorList>
    </citation>
    <scope>NUCLEOTIDE SEQUENCE [LARGE SCALE GENOMIC DNA]</scope>
    <source>
        <strain evidence="11">UBA8844</strain>
    </source>
</reference>
<evidence type="ECO:0000259" key="10">
    <source>
        <dbReference type="Pfam" id="PF07715"/>
    </source>
</evidence>
<comment type="similarity">
    <text evidence="8">Belongs to the TonB-dependent receptor family.</text>
</comment>
<dbReference type="NCBIfam" id="TIGR04056">
    <property type="entry name" value="OMP_RagA_SusC"/>
    <property type="match status" value="1"/>
</dbReference>
<evidence type="ECO:0000256" key="1">
    <source>
        <dbReference type="ARBA" id="ARBA00004571"/>
    </source>
</evidence>
<keyword evidence="3 8" id="KW-1134">Transmembrane beta strand</keyword>
<dbReference type="Proteomes" id="UP000264071">
    <property type="component" value="Unassembled WGS sequence"/>
</dbReference>
<dbReference type="InterPro" id="IPR037066">
    <property type="entry name" value="Plug_dom_sf"/>
</dbReference>
<comment type="caution">
    <text evidence="11">The sequence shown here is derived from an EMBL/GenBank/DDBJ whole genome shotgun (WGS) entry which is preliminary data.</text>
</comment>